<name>A0AAV7M4T5_PLEWA</name>
<organism evidence="1 2">
    <name type="scientific">Pleurodeles waltl</name>
    <name type="common">Iberian ribbed newt</name>
    <dbReference type="NCBI Taxonomy" id="8319"/>
    <lineage>
        <taxon>Eukaryota</taxon>
        <taxon>Metazoa</taxon>
        <taxon>Chordata</taxon>
        <taxon>Craniata</taxon>
        <taxon>Vertebrata</taxon>
        <taxon>Euteleostomi</taxon>
        <taxon>Amphibia</taxon>
        <taxon>Batrachia</taxon>
        <taxon>Caudata</taxon>
        <taxon>Salamandroidea</taxon>
        <taxon>Salamandridae</taxon>
        <taxon>Pleurodelinae</taxon>
        <taxon>Pleurodeles</taxon>
    </lineage>
</organism>
<accession>A0AAV7M4T5</accession>
<dbReference type="EMBL" id="JANPWB010000014">
    <property type="protein sequence ID" value="KAJ1098791.1"/>
    <property type="molecule type" value="Genomic_DNA"/>
</dbReference>
<evidence type="ECO:0000313" key="2">
    <source>
        <dbReference type="Proteomes" id="UP001066276"/>
    </source>
</evidence>
<gene>
    <name evidence="1" type="ORF">NDU88_003898</name>
</gene>
<reference evidence="1" key="1">
    <citation type="journal article" date="2022" name="bioRxiv">
        <title>Sequencing and chromosome-scale assembly of the giantPleurodeles waltlgenome.</title>
        <authorList>
            <person name="Brown T."/>
            <person name="Elewa A."/>
            <person name="Iarovenko S."/>
            <person name="Subramanian E."/>
            <person name="Araus A.J."/>
            <person name="Petzold A."/>
            <person name="Susuki M."/>
            <person name="Suzuki K.-i.T."/>
            <person name="Hayashi T."/>
            <person name="Toyoda A."/>
            <person name="Oliveira C."/>
            <person name="Osipova E."/>
            <person name="Leigh N.D."/>
            <person name="Simon A."/>
            <person name="Yun M.H."/>
        </authorList>
    </citation>
    <scope>NUCLEOTIDE SEQUENCE</scope>
    <source>
        <strain evidence="1">20211129_DDA</strain>
        <tissue evidence="1">Liver</tissue>
    </source>
</reference>
<sequence length="106" mass="12317">MYSQADNTVHNQNKPFWAHAHNSGLFRPTTPKPDGSDFCLRCHAKFPYTDQHVVCNLCLSPDHQEEDCEACQSFRSKKTVRDRRARRLEMASKNTEYIDTVEEEQA</sequence>
<proteinExistence type="predicted"/>
<dbReference type="Proteomes" id="UP001066276">
    <property type="component" value="Chromosome 10"/>
</dbReference>
<evidence type="ECO:0000313" key="1">
    <source>
        <dbReference type="EMBL" id="KAJ1098791.1"/>
    </source>
</evidence>
<comment type="caution">
    <text evidence="1">The sequence shown here is derived from an EMBL/GenBank/DDBJ whole genome shotgun (WGS) entry which is preliminary data.</text>
</comment>
<protein>
    <submittedName>
        <fullName evidence="1">Uncharacterized protein</fullName>
    </submittedName>
</protein>
<keyword evidence="2" id="KW-1185">Reference proteome</keyword>
<dbReference type="AlphaFoldDB" id="A0AAV7M4T5"/>